<accession>A0A3B1KLB4</accession>
<dbReference type="Bgee" id="ENSAMXG00000038544">
    <property type="expression patterns" value="Expressed in zone of skin and 4 other cell types or tissues"/>
</dbReference>
<dbReference type="Gene3D" id="3.10.10.10">
    <property type="entry name" value="HIV Type 1 Reverse Transcriptase, subunit A, domain 1"/>
    <property type="match status" value="1"/>
</dbReference>
<dbReference type="Pfam" id="PF13975">
    <property type="entry name" value="gag-asp_proteas"/>
    <property type="match status" value="1"/>
</dbReference>
<dbReference type="InterPro" id="IPR001878">
    <property type="entry name" value="Znf_CCHC"/>
</dbReference>
<dbReference type="InterPro" id="IPR005162">
    <property type="entry name" value="Retrotrans_gag_dom"/>
</dbReference>
<evidence type="ECO:0000256" key="1">
    <source>
        <dbReference type="PROSITE-ProRule" id="PRU00047"/>
    </source>
</evidence>
<reference evidence="4" key="4">
    <citation type="submission" date="2025-09" db="UniProtKB">
        <authorList>
            <consortium name="Ensembl"/>
        </authorList>
    </citation>
    <scope>IDENTIFICATION</scope>
</reference>
<feature type="region of interest" description="Disordered" evidence="2">
    <location>
        <begin position="321"/>
        <end position="347"/>
    </location>
</feature>
<evidence type="ECO:0000259" key="3">
    <source>
        <dbReference type="PROSITE" id="PS50158"/>
    </source>
</evidence>
<reference evidence="5" key="1">
    <citation type="submission" date="2013-03" db="EMBL/GenBank/DDBJ databases">
        <authorList>
            <person name="Jeffery W."/>
            <person name="Warren W."/>
            <person name="Wilson R.K."/>
        </authorList>
    </citation>
    <scope>NUCLEOTIDE SEQUENCE</scope>
    <source>
        <strain evidence="5">female</strain>
    </source>
</reference>
<reference evidence="4" key="3">
    <citation type="submission" date="2025-08" db="UniProtKB">
        <authorList>
            <consortium name="Ensembl"/>
        </authorList>
    </citation>
    <scope>IDENTIFICATION</scope>
</reference>
<dbReference type="GO" id="GO:0003676">
    <property type="term" value="F:nucleic acid binding"/>
    <property type="evidence" value="ECO:0007669"/>
    <property type="project" value="InterPro"/>
</dbReference>
<dbReference type="AlphaFoldDB" id="A0A3B1KLB4"/>
<keyword evidence="1" id="KW-0863">Zinc-finger</keyword>
<reference evidence="5" key="2">
    <citation type="journal article" date="2014" name="Nat. Commun.">
        <title>The cavefish genome reveals candidate genes for eye loss.</title>
        <authorList>
            <person name="McGaugh S.E."/>
            <person name="Gross J.B."/>
            <person name="Aken B."/>
            <person name="Blin M."/>
            <person name="Borowsky R."/>
            <person name="Chalopin D."/>
            <person name="Hinaux H."/>
            <person name="Jeffery W.R."/>
            <person name="Keene A."/>
            <person name="Ma L."/>
            <person name="Minx P."/>
            <person name="Murphy D."/>
            <person name="O'Quin K.E."/>
            <person name="Retaux S."/>
            <person name="Rohner N."/>
            <person name="Searle S.M."/>
            <person name="Stahl B.A."/>
            <person name="Tabin C."/>
            <person name="Volff J.N."/>
            <person name="Yoshizawa M."/>
            <person name="Warren W.C."/>
        </authorList>
    </citation>
    <scope>NUCLEOTIDE SEQUENCE [LARGE SCALE GENOMIC DNA]</scope>
    <source>
        <strain evidence="5">female</strain>
    </source>
</reference>
<keyword evidence="5" id="KW-1185">Reference proteome</keyword>
<dbReference type="PANTHER" id="PTHR15503:SF22">
    <property type="entry name" value="TRANSPOSON TY3-I GAG POLYPROTEIN"/>
    <property type="match status" value="1"/>
</dbReference>
<organism evidence="4 5">
    <name type="scientific">Astyanax mexicanus</name>
    <name type="common">Blind cave fish</name>
    <name type="synonym">Astyanax fasciatus mexicanus</name>
    <dbReference type="NCBI Taxonomy" id="7994"/>
    <lineage>
        <taxon>Eukaryota</taxon>
        <taxon>Metazoa</taxon>
        <taxon>Chordata</taxon>
        <taxon>Craniata</taxon>
        <taxon>Vertebrata</taxon>
        <taxon>Euteleostomi</taxon>
        <taxon>Actinopterygii</taxon>
        <taxon>Neopterygii</taxon>
        <taxon>Teleostei</taxon>
        <taxon>Ostariophysi</taxon>
        <taxon>Characiformes</taxon>
        <taxon>Characoidei</taxon>
        <taxon>Acestrorhamphidae</taxon>
        <taxon>Acestrorhamphinae</taxon>
        <taxon>Astyanax</taxon>
    </lineage>
</organism>
<dbReference type="Gene3D" id="4.10.60.10">
    <property type="entry name" value="Zinc finger, CCHC-type"/>
    <property type="match status" value="1"/>
</dbReference>
<dbReference type="InParanoid" id="A0A3B1KLB4"/>
<keyword evidence="1" id="KW-0479">Metal-binding</keyword>
<dbReference type="InterPro" id="IPR043502">
    <property type="entry name" value="DNA/RNA_pol_sf"/>
</dbReference>
<dbReference type="GO" id="GO:0008270">
    <property type="term" value="F:zinc ion binding"/>
    <property type="evidence" value="ECO:0007669"/>
    <property type="project" value="UniProtKB-KW"/>
</dbReference>
<dbReference type="PROSITE" id="PS50158">
    <property type="entry name" value="ZF_CCHC"/>
    <property type="match status" value="1"/>
</dbReference>
<feature type="domain" description="CCHC-type" evidence="3">
    <location>
        <begin position="307"/>
        <end position="322"/>
    </location>
</feature>
<evidence type="ECO:0000313" key="4">
    <source>
        <dbReference type="Ensembl" id="ENSAMXP00000054696.1"/>
    </source>
</evidence>
<dbReference type="InterPro" id="IPR032567">
    <property type="entry name" value="RTL1-rel"/>
</dbReference>
<sequence>MAEFNDLQQAVGNQGRVLEQHSQLFESLANTVTALTTQQSDQHSQLAQITASLQDIAAQLTQLRVATPASLASANQAPVSSPAIAPSSACFPVSKPDKYDGSPDLCRGFLLQMSLFFVNSPVSVDAARISFFISRLTGKALDWATAIWSSIENSTYEHFLREFRLVFDHPHHGQSQGELLVQLRQGNRPVSDFALEFRTLAAGSGWNEPALRVMFRNGLRADILAELACKDDGLSLDELISLAIRLDQLKLSSVPGRGAGASTLRFFSPRASGFNPRVTLRDEEPMQVDATRLSREERIRRRQAGLCFYCGRSGHMLRDCRSCPSRDQRKDTTGSSNGGLSHGFHGNPDRPYEVSRLSSDMFSKSFILSVILFCQSSSFVFPALIDSGAEGNFINEQLARQLLIPLECLENPMKLSAVDGTPVGQGAVSHITTPVQLNVSALHSEEIRFFVMKDTNYQIILGLPWLKRHNPLISWLNCEIISWSSYCHDHCISGPKLLIQSTTVESPGQESLAHIPSDYADLSEVFSKSRATQLPPHRPYDCAIELIDNQIPPKSRIYPLTQIEERAMEEYVQEALAQGFIRHSTSPVAASFFFVKKKDGGLRPCIDYRQLNAVTKTYPYPLPLVPVALEQLPGYPCLCGGTTAGLQAEKGSSGISRGLAGLRTGGEELGAGN</sequence>
<dbReference type="Gene3D" id="2.40.70.10">
    <property type="entry name" value="Acid Proteases"/>
    <property type="match status" value="1"/>
</dbReference>
<dbReference type="Pfam" id="PF03732">
    <property type="entry name" value="Retrotrans_gag"/>
    <property type="match status" value="1"/>
</dbReference>
<dbReference type="CDD" id="cd00303">
    <property type="entry name" value="retropepsin_like"/>
    <property type="match status" value="1"/>
</dbReference>
<dbReference type="InterPro" id="IPR021109">
    <property type="entry name" value="Peptidase_aspartic_dom_sf"/>
</dbReference>
<protein>
    <recommendedName>
        <fullName evidence="3">CCHC-type domain-containing protein</fullName>
    </recommendedName>
</protein>
<dbReference type="STRING" id="7994.ENSAMXP00000054696"/>
<dbReference type="Proteomes" id="UP000018467">
    <property type="component" value="Unassembled WGS sequence"/>
</dbReference>
<proteinExistence type="predicted"/>
<dbReference type="InterPro" id="IPR036875">
    <property type="entry name" value="Znf_CCHC_sf"/>
</dbReference>
<feature type="compositionally biased region" description="Basic and acidic residues" evidence="2">
    <location>
        <begin position="321"/>
        <end position="332"/>
    </location>
</feature>
<dbReference type="GeneTree" id="ENSGT00950000183173"/>
<dbReference type="PANTHER" id="PTHR15503">
    <property type="entry name" value="LDOC1 RELATED"/>
    <property type="match status" value="1"/>
</dbReference>
<evidence type="ECO:0000256" key="2">
    <source>
        <dbReference type="SAM" id="MobiDB-lite"/>
    </source>
</evidence>
<evidence type="ECO:0000313" key="5">
    <source>
        <dbReference type="Proteomes" id="UP000018467"/>
    </source>
</evidence>
<dbReference type="Ensembl" id="ENSAMXT00000055664.1">
    <property type="protein sequence ID" value="ENSAMXP00000054696.1"/>
    <property type="gene ID" value="ENSAMXG00000038544.1"/>
</dbReference>
<dbReference type="SUPFAM" id="SSF56672">
    <property type="entry name" value="DNA/RNA polymerases"/>
    <property type="match status" value="1"/>
</dbReference>
<dbReference type="SMART" id="SM00343">
    <property type="entry name" value="ZnF_C2HC"/>
    <property type="match status" value="1"/>
</dbReference>
<dbReference type="Pfam" id="PF00098">
    <property type="entry name" value="zf-CCHC"/>
    <property type="match status" value="1"/>
</dbReference>
<keyword evidence="1" id="KW-0862">Zinc</keyword>
<dbReference type="SUPFAM" id="SSF50630">
    <property type="entry name" value="Acid proteases"/>
    <property type="match status" value="1"/>
</dbReference>
<name>A0A3B1KLB4_ASTMX</name>
<dbReference type="SUPFAM" id="SSF57756">
    <property type="entry name" value="Retrovirus zinc finger-like domains"/>
    <property type="match status" value="1"/>
</dbReference>